<gene>
    <name evidence="2" type="ORF">AO067_10230</name>
</gene>
<reference evidence="2 3" key="1">
    <citation type="submission" date="2015-09" db="EMBL/GenBank/DDBJ databases">
        <title>Genome sequence of ICMP 13104.</title>
        <authorList>
            <person name="Visnovsky S."/>
            <person name="Lu A."/>
            <person name="Panda P."/>
            <person name="Pitman A."/>
        </authorList>
    </citation>
    <scope>NUCLEOTIDE SEQUENCE [LARGE SCALE GENOMIC DNA]</scope>
    <source>
        <strain evidence="2 3">ICMP 13104</strain>
    </source>
</reference>
<protein>
    <submittedName>
        <fullName evidence="2">Uncharacterized protein</fullName>
    </submittedName>
</protein>
<keyword evidence="3" id="KW-1185">Reference proteome</keyword>
<comment type="caution">
    <text evidence="2">The sequence shown here is derived from an EMBL/GenBank/DDBJ whole genome shotgun (WGS) entry which is preliminary data.</text>
</comment>
<organism evidence="2 3">
    <name type="scientific">Pseudomonas viridiflava ICMP 13104</name>
    <dbReference type="NCBI Taxonomy" id="1198305"/>
    <lineage>
        <taxon>Bacteria</taxon>
        <taxon>Pseudomonadati</taxon>
        <taxon>Pseudomonadota</taxon>
        <taxon>Gammaproteobacteria</taxon>
        <taxon>Pseudomonadales</taxon>
        <taxon>Pseudomonadaceae</taxon>
        <taxon>Pseudomonas</taxon>
    </lineage>
</organism>
<proteinExistence type="predicted"/>
<evidence type="ECO:0000256" key="1">
    <source>
        <dbReference type="SAM" id="Phobius"/>
    </source>
</evidence>
<name>A0A0W0IBI2_PSEVI</name>
<keyword evidence="1" id="KW-1133">Transmembrane helix</keyword>
<dbReference type="EMBL" id="LKEJ01000035">
    <property type="protein sequence ID" value="KTB70521.1"/>
    <property type="molecule type" value="Genomic_DNA"/>
</dbReference>
<feature type="transmembrane region" description="Helical" evidence="1">
    <location>
        <begin position="49"/>
        <end position="74"/>
    </location>
</feature>
<feature type="transmembrane region" description="Helical" evidence="1">
    <location>
        <begin position="95"/>
        <end position="117"/>
    </location>
</feature>
<sequence>MQNLFGKEMRKVLLEFLRNITPQVLLFTLTLVLSMQLNLGRWDISWAGFIRIVPFLLCSIITVLAVLANIFNLVSDAVDIMESSTQASGRTSRTAKMLGCGFIIFIIQAGIAAPMIMGGAGALNFMTTTHKLER</sequence>
<evidence type="ECO:0000313" key="2">
    <source>
        <dbReference type="EMBL" id="KTB70521.1"/>
    </source>
</evidence>
<keyword evidence="1" id="KW-0472">Membrane</keyword>
<feature type="transmembrane region" description="Helical" evidence="1">
    <location>
        <begin position="20"/>
        <end position="37"/>
    </location>
</feature>
<keyword evidence="1" id="KW-0812">Transmembrane</keyword>
<dbReference type="AlphaFoldDB" id="A0A0W0IBI2"/>
<dbReference type="Proteomes" id="UP000053048">
    <property type="component" value="Unassembled WGS sequence"/>
</dbReference>
<evidence type="ECO:0000313" key="3">
    <source>
        <dbReference type="Proteomes" id="UP000053048"/>
    </source>
</evidence>
<accession>A0A0W0IBI2</accession>